<name>A0A2W5AZS9_9SPHN</name>
<feature type="region of interest" description="Disordered" evidence="1">
    <location>
        <begin position="372"/>
        <end position="394"/>
    </location>
</feature>
<evidence type="ECO:0000313" key="4">
    <source>
        <dbReference type="Proteomes" id="UP000248614"/>
    </source>
</evidence>
<evidence type="ECO:0000259" key="2">
    <source>
        <dbReference type="PROSITE" id="PS50883"/>
    </source>
</evidence>
<dbReference type="InterPro" id="IPR001633">
    <property type="entry name" value="EAL_dom"/>
</dbReference>
<dbReference type="InterPro" id="IPR035919">
    <property type="entry name" value="EAL_sf"/>
</dbReference>
<evidence type="ECO:0000313" key="3">
    <source>
        <dbReference type="EMBL" id="PZO76071.1"/>
    </source>
</evidence>
<accession>A0A2W5AZS9</accession>
<dbReference type="SMART" id="SM00052">
    <property type="entry name" value="EAL"/>
    <property type="match status" value="1"/>
</dbReference>
<dbReference type="PANTHER" id="PTHR33121:SF79">
    <property type="entry name" value="CYCLIC DI-GMP PHOSPHODIESTERASE PDED-RELATED"/>
    <property type="match status" value="1"/>
</dbReference>
<dbReference type="SUPFAM" id="SSF52172">
    <property type="entry name" value="CheY-like"/>
    <property type="match status" value="1"/>
</dbReference>
<dbReference type="PANTHER" id="PTHR33121">
    <property type="entry name" value="CYCLIC DI-GMP PHOSPHODIESTERASE PDEF"/>
    <property type="match status" value="1"/>
</dbReference>
<dbReference type="InterPro" id="IPR050706">
    <property type="entry name" value="Cyclic-di-GMP_PDE-like"/>
</dbReference>
<dbReference type="SUPFAM" id="SSF141868">
    <property type="entry name" value="EAL domain-like"/>
    <property type="match status" value="1"/>
</dbReference>
<dbReference type="InterPro" id="IPR000160">
    <property type="entry name" value="GGDEF_dom"/>
</dbReference>
<sequence length="642" mass="67349">MFVLSFRQRDELAAVLSRAGWRVVAARRADGLRQRVAASGTAIAIVDARGAIDAGIAATAELARVAGHGDALLVLVSRGDVGRLGALHDAGATHFLVSPIAGDVLVQAVRSAERHVLRMGGGWHDPAAGAGAPLGWRHDAGRGSLQLTPALAEATGFSETSDPRALLRALGPDGRHTALAAIRRLSDALPATAFAHDLPGLGRVVQHVARDMHSGRLHALVEPLARVGDIGAVVREALGSVRDHAGAVRWLDRRIEAGERPGVRVLAVSGVDPVNRQQGRVVGDTLLRAVERRIEHAVRDAGVARMALARLGGTRFAVLLPHGADAGLEAALAQALARPFVAGSVVVPLGLRQTVALAEPGEDGAALILRGQRDLPGGPADDRPEYAPAGDADRLSGEVPRAIDRGEIAILFQPQVDVLSGRIVGVEALARWAHPDRGELGAELLFAAAARARLSARLSAHVQRLAMRIAAGWDAPLSRLRLSINVTAEDVAQGDFAETLLAAADGSGFPRDRLTVEITESGLITELGEAAGLLATLRAAGCRVAIDDFGTGYSSLAYLKALPLDYLKLDRRLTQDIVGSHRDRVVVRGVIDMARSLDLTIIAEGVETAAQRDALATEGCQLYQGFLCAEPLTVPALAALLR</sequence>
<dbReference type="Gene3D" id="3.40.50.2300">
    <property type="match status" value="1"/>
</dbReference>
<dbReference type="Pfam" id="PF00563">
    <property type="entry name" value="EAL"/>
    <property type="match status" value="1"/>
</dbReference>
<dbReference type="InterPro" id="IPR029787">
    <property type="entry name" value="Nucleotide_cyclase"/>
</dbReference>
<proteinExistence type="predicted"/>
<dbReference type="InterPro" id="IPR043128">
    <property type="entry name" value="Rev_trsase/Diguanyl_cyclase"/>
</dbReference>
<dbReference type="Proteomes" id="UP000248614">
    <property type="component" value="Unassembled WGS sequence"/>
</dbReference>
<feature type="compositionally biased region" description="Basic and acidic residues" evidence="1">
    <location>
        <begin position="380"/>
        <end position="394"/>
    </location>
</feature>
<dbReference type="EMBL" id="QFNF01000029">
    <property type="protein sequence ID" value="PZO76071.1"/>
    <property type="molecule type" value="Genomic_DNA"/>
</dbReference>
<dbReference type="AlphaFoldDB" id="A0A2W5AZS9"/>
<feature type="domain" description="EAL" evidence="2">
    <location>
        <begin position="392"/>
        <end position="642"/>
    </location>
</feature>
<dbReference type="GO" id="GO:0071111">
    <property type="term" value="F:cyclic-guanylate-specific phosphodiesterase activity"/>
    <property type="evidence" value="ECO:0007669"/>
    <property type="project" value="InterPro"/>
</dbReference>
<dbReference type="CDD" id="cd01948">
    <property type="entry name" value="EAL"/>
    <property type="match status" value="1"/>
</dbReference>
<gene>
    <name evidence="3" type="ORF">DI632_11140</name>
</gene>
<dbReference type="Gene3D" id="3.20.20.450">
    <property type="entry name" value="EAL domain"/>
    <property type="match status" value="1"/>
</dbReference>
<dbReference type="PROSITE" id="PS50883">
    <property type="entry name" value="EAL"/>
    <property type="match status" value="1"/>
</dbReference>
<dbReference type="InterPro" id="IPR011006">
    <property type="entry name" value="CheY-like_superfamily"/>
</dbReference>
<organism evidence="3 4">
    <name type="scientific">Sphingomonas hengshuiensis</name>
    <dbReference type="NCBI Taxonomy" id="1609977"/>
    <lineage>
        <taxon>Bacteria</taxon>
        <taxon>Pseudomonadati</taxon>
        <taxon>Pseudomonadota</taxon>
        <taxon>Alphaproteobacteria</taxon>
        <taxon>Sphingomonadales</taxon>
        <taxon>Sphingomonadaceae</taxon>
        <taxon>Sphingomonas</taxon>
    </lineage>
</organism>
<reference evidence="3 4" key="1">
    <citation type="submission" date="2017-08" db="EMBL/GenBank/DDBJ databases">
        <title>Infants hospitalized years apart are colonized by the same room-sourced microbial strains.</title>
        <authorList>
            <person name="Brooks B."/>
            <person name="Olm M.R."/>
            <person name="Firek B.A."/>
            <person name="Baker R."/>
            <person name="Thomas B.C."/>
            <person name="Morowitz M.J."/>
            <person name="Banfield J.F."/>
        </authorList>
    </citation>
    <scope>NUCLEOTIDE SEQUENCE [LARGE SCALE GENOMIC DNA]</scope>
    <source>
        <strain evidence="3">S2_018_000_R3_110</strain>
    </source>
</reference>
<dbReference type="SUPFAM" id="SSF55073">
    <property type="entry name" value="Nucleotide cyclase"/>
    <property type="match status" value="1"/>
</dbReference>
<evidence type="ECO:0000256" key="1">
    <source>
        <dbReference type="SAM" id="MobiDB-lite"/>
    </source>
</evidence>
<comment type="caution">
    <text evidence="3">The sequence shown here is derived from an EMBL/GenBank/DDBJ whole genome shotgun (WGS) entry which is preliminary data.</text>
</comment>
<protein>
    <submittedName>
        <fullName evidence="3">Diguanylate cyclase</fullName>
    </submittedName>
</protein>
<dbReference type="Gene3D" id="3.30.70.270">
    <property type="match status" value="1"/>
</dbReference>
<dbReference type="Pfam" id="PF00990">
    <property type="entry name" value="GGDEF"/>
    <property type="match status" value="1"/>
</dbReference>